<dbReference type="Proteomes" id="UP000299102">
    <property type="component" value="Unassembled WGS sequence"/>
</dbReference>
<keyword evidence="1" id="KW-0175">Coiled coil</keyword>
<evidence type="ECO:0000256" key="1">
    <source>
        <dbReference type="SAM" id="Coils"/>
    </source>
</evidence>
<gene>
    <name evidence="2" type="ORF">EVAR_70456_1</name>
</gene>
<reference evidence="2 3" key="1">
    <citation type="journal article" date="2019" name="Commun. Biol.">
        <title>The bagworm genome reveals a unique fibroin gene that provides high tensile strength.</title>
        <authorList>
            <person name="Kono N."/>
            <person name="Nakamura H."/>
            <person name="Ohtoshi R."/>
            <person name="Tomita M."/>
            <person name="Numata K."/>
            <person name="Arakawa K."/>
        </authorList>
    </citation>
    <scope>NUCLEOTIDE SEQUENCE [LARGE SCALE GENOMIC DNA]</scope>
</reference>
<evidence type="ECO:0000313" key="2">
    <source>
        <dbReference type="EMBL" id="GBP97655.1"/>
    </source>
</evidence>
<sequence>MNLEKSIVVLKEQLELQEQLLTIKENEIEKIQQHYTKKIQNEEDLDQVHELSLKYQDEINNKTLEAINLKQRLQEMQNEFDEMKSLQMQNELQQKQIDQLNSLVEEYRLEIQELKALELHRNKQNEELHTTIDRLIKSKDKTTVEQEKELLTLKNSLVSTQHRYEQVQELYKNTKFQLELLEVEQEKAKFKNESDNKEIENLRNKLEKYLEETATLSSKIQTLEIELHRTYKENSKLKNDNTEMLRLIKDFQHNVEEGEANQMQKICKEMKIQNTKLKIQLNQEQVNKTDLNRMLEQEANEIKEIIQSLEDCKCKEHLPKPSYAM</sequence>
<feature type="coiled-coil region" evidence="1">
    <location>
        <begin position="7"/>
        <end position="34"/>
    </location>
</feature>
<feature type="coiled-coil region" evidence="1">
    <location>
        <begin position="59"/>
        <end position="117"/>
    </location>
</feature>
<evidence type="ECO:0000313" key="3">
    <source>
        <dbReference type="Proteomes" id="UP000299102"/>
    </source>
</evidence>
<dbReference type="EMBL" id="BGZK01002981">
    <property type="protein sequence ID" value="GBP97655.1"/>
    <property type="molecule type" value="Genomic_DNA"/>
</dbReference>
<comment type="caution">
    <text evidence="2">The sequence shown here is derived from an EMBL/GenBank/DDBJ whole genome shotgun (WGS) entry which is preliminary data.</text>
</comment>
<name>A0A4C2AFB6_EUMVA</name>
<protein>
    <submittedName>
        <fullName evidence="2">Uncharacterized protein</fullName>
    </submittedName>
</protein>
<organism evidence="2 3">
    <name type="scientific">Eumeta variegata</name>
    <name type="common">Bagworm moth</name>
    <name type="synonym">Eumeta japonica</name>
    <dbReference type="NCBI Taxonomy" id="151549"/>
    <lineage>
        <taxon>Eukaryota</taxon>
        <taxon>Metazoa</taxon>
        <taxon>Ecdysozoa</taxon>
        <taxon>Arthropoda</taxon>
        <taxon>Hexapoda</taxon>
        <taxon>Insecta</taxon>
        <taxon>Pterygota</taxon>
        <taxon>Neoptera</taxon>
        <taxon>Endopterygota</taxon>
        <taxon>Lepidoptera</taxon>
        <taxon>Glossata</taxon>
        <taxon>Ditrysia</taxon>
        <taxon>Tineoidea</taxon>
        <taxon>Psychidae</taxon>
        <taxon>Oiketicinae</taxon>
        <taxon>Eumeta</taxon>
    </lineage>
</organism>
<dbReference type="OrthoDB" id="8062330at2759"/>
<feature type="coiled-coil region" evidence="1">
    <location>
        <begin position="164"/>
        <end position="240"/>
    </location>
</feature>
<feature type="coiled-coil region" evidence="1">
    <location>
        <begin position="267"/>
        <end position="315"/>
    </location>
</feature>
<proteinExistence type="predicted"/>
<accession>A0A4C2AFB6</accession>
<dbReference type="AlphaFoldDB" id="A0A4C2AFB6"/>
<keyword evidence="3" id="KW-1185">Reference proteome</keyword>